<name>A0A5Q0TWN1_9VIRU</name>
<proteinExistence type="predicted"/>
<evidence type="ECO:0000256" key="1">
    <source>
        <dbReference type="SAM" id="Coils"/>
    </source>
</evidence>
<organism evidence="2">
    <name type="scientific">uncultured virus</name>
    <dbReference type="NCBI Taxonomy" id="340016"/>
    <lineage>
        <taxon>Viruses</taxon>
        <taxon>environmental samples</taxon>
    </lineage>
</organism>
<dbReference type="EMBL" id="MK783188">
    <property type="protein sequence ID" value="QGA72454.1"/>
    <property type="molecule type" value="Genomic_DNA"/>
</dbReference>
<sequence length="125" mass="14708">MEIMKYTRLEELLREYEQIQSFNQRSLDIMSIEVQFQGYRKLLEEIEREKRNLEKLERQADVLGIKNPVRTKNEIAMVKAKLLELEKSIYDAFKSFRAKEEASPTTAIQINIIASSPNNPISEEE</sequence>
<protein>
    <submittedName>
        <fullName evidence="2">DNA replication protein</fullName>
    </submittedName>
</protein>
<evidence type="ECO:0000313" key="2">
    <source>
        <dbReference type="EMBL" id="QGA72454.1"/>
    </source>
</evidence>
<feature type="coiled-coil region" evidence="1">
    <location>
        <begin position="29"/>
        <end position="66"/>
    </location>
</feature>
<keyword evidence="1" id="KW-0175">Coiled coil</keyword>
<reference evidence="2" key="1">
    <citation type="submission" date="2019-04" db="EMBL/GenBank/DDBJ databases">
        <title>Diversity and Distribution of a Novel Hyperthermophilic Aquificales Virus Family.</title>
        <authorList>
            <person name="Mead D.A."/>
            <person name="Chevrette M.G."/>
            <person name="Lodes M."/>
            <person name="Hedlund B."/>
            <person name="Schoenfeld T.W."/>
            <person name="Monsma S.A."/>
        </authorList>
    </citation>
    <scope>NUCLEOTIDE SEQUENCE</scope>
</reference>
<accession>A0A5Q0TWN1</accession>